<accession>A0A9Q3HLA4</accession>
<dbReference type="Proteomes" id="UP000765509">
    <property type="component" value="Unassembled WGS sequence"/>
</dbReference>
<organism evidence="1 2">
    <name type="scientific">Austropuccinia psidii MF-1</name>
    <dbReference type="NCBI Taxonomy" id="1389203"/>
    <lineage>
        <taxon>Eukaryota</taxon>
        <taxon>Fungi</taxon>
        <taxon>Dikarya</taxon>
        <taxon>Basidiomycota</taxon>
        <taxon>Pucciniomycotina</taxon>
        <taxon>Pucciniomycetes</taxon>
        <taxon>Pucciniales</taxon>
        <taxon>Sphaerophragmiaceae</taxon>
        <taxon>Austropuccinia</taxon>
    </lineage>
</organism>
<dbReference type="AlphaFoldDB" id="A0A9Q3HLA4"/>
<evidence type="ECO:0000313" key="2">
    <source>
        <dbReference type="Proteomes" id="UP000765509"/>
    </source>
</evidence>
<keyword evidence="2" id="KW-1185">Reference proteome</keyword>
<protein>
    <submittedName>
        <fullName evidence="1">Uncharacterized protein</fullName>
    </submittedName>
</protein>
<gene>
    <name evidence="1" type="ORF">O181_046499</name>
</gene>
<name>A0A9Q3HLA4_9BASI</name>
<reference evidence="1" key="1">
    <citation type="submission" date="2021-03" db="EMBL/GenBank/DDBJ databases">
        <title>Draft genome sequence of rust myrtle Austropuccinia psidii MF-1, a brazilian biotype.</title>
        <authorList>
            <person name="Quecine M.C."/>
            <person name="Pachon D.M.R."/>
            <person name="Bonatelli M.L."/>
            <person name="Correr F.H."/>
            <person name="Franceschini L.M."/>
            <person name="Leite T.F."/>
            <person name="Margarido G.R.A."/>
            <person name="Almeida C.A."/>
            <person name="Ferrarezi J.A."/>
            <person name="Labate C.A."/>
        </authorList>
    </citation>
    <scope>NUCLEOTIDE SEQUENCE</scope>
    <source>
        <strain evidence="1">MF-1</strain>
    </source>
</reference>
<proteinExistence type="predicted"/>
<comment type="caution">
    <text evidence="1">The sequence shown here is derived from an EMBL/GenBank/DDBJ whole genome shotgun (WGS) entry which is preliminary data.</text>
</comment>
<sequence length="132" mass="15242">MESKVMPKISKNDEGPERAVLKCHKCGRASRLANTCIKKTKINEAQVIEEFQCVEEKEESDQDSEISDYTQADYYPLERITAFFEVMKSILTCHNRVNNARAQSISKRLECVRLNLLEEKVTLLEHLVLHQS</sequence>
<dbReference type="EMBL" id="AVOT02019302">
    <property type="protein sequence ID" value="MBW0506784.1"/>
    <property type="molecule type" value="Genomic_DNA"/>
</dbReference>
<evidence type="ECO:0000313" key="1">
    <source>
        <dbReference type="EMBL" id="MBW0506784.1"/>
    </source>
</evidence>